<reference evidence="4 5" key="1">
    <citation type="submission" date="2018-06" db="EMBL/GenBank/DDBJ databases">
        <authorList>
            <consortium name="Pathogen Informatics"/>
            <person name="Doyle S."/>
        </authorList>
    </citation>
    <scope>NUCLEOTIDE SEQUENCE [LARGE SCALE GENOMIC DNA]</scope>
    <source>
        <strain evidence="4 5">NCTC12112</strain>
    </source>
</reference>
<dbReference type="RefSeq" id="WP_005981579.1">
    <property type="nucleotide sequence ID" value="NZ_BAABXY010000001.1"/>
</dbReference>
<proteinExistence type="predicted"/>
<evidence type="ECO:0000256" key="1">
    <source>
        <dbReference type="ARBA" id="ARBA00023015"/>
    </source>
</evidence>
<dbReference type="KEGG" id="ful:C4N20_01550"/>
<dbReference type="GeneID" id="78453474"/>
<sequence>MILTKRSLKIINLFLTGNKFTIDELADFFSITNRTVANNIKTIKSFLESNDLNSLVENNGVYYIKNKDFRLISHLISKEVITVEERKEYIILKLLTDNLITLNPIAEELGITRRALNYDMIDIKEFFLQKDIGLIPVAGKGVTLVGKEADMRQLLSQFIEKLLIKKGNINKIFQKFLKVFNENCSISLIDRMLMEVTRDINITLPPESFYYVIGIILSGKLRKNFKDDSLKVENNSHSPKYQNLKEKLLNNIHIPIEDYETDQIISVFLDSDIETYKGEYKLKPKIEEFLSILKEKLNINFTIDENFLMILSYSFTLSNYKAEFNISQHQKKISHVPESCEDIFEVVDEFTKKVFRQFHTDDLLFITLLLKNHILKSDDSKTSRKSILIIDNSIKHFLGKLVSKYLKNFYKINNITIISSYELDCFFSSNIKPDLILTLDNGKINTNIPIIKLDFAELWPNLNFLEYYF</sequence>
<dbReference type="InterPro" id="IPR011608">
    <property type="entry name" value="PRD"/>
</dbReference>
<keyword evidence="2" id="KW-0804">Transcription</keyword>
<evidence type="ECO:0000256" key="2">
    <source>
        <dbReference type="ARBA" id="ARBA00023163"/>
    </source>
</evidence>
<feature type="domain" description="PRD" evidence="3">
    <location>
        <begin position="277"/>
        <end position="380"/>
    </location>
</feature>
<dbReference type="Proteomes" id="UP000249008">
    <property type="component" value="Chromosome 1"/>
</dbReference>
<dbReference type="EMBL" id="LS483487">
    <property type="protein sequence ID" value="SQJ08053.1"/>
    <property type="molecule type" value="Genomic_DNA"/>
</dbReference>
<organism evidence="4 5">
    <name type="scientific">Fusobacterium ulcerans</name>
    <dbReference type="NCBI Taxonomy" id="861"/>
    <lineage>
        <taxon>Bacteria</taxon>
        <taxon>Fusobacteriati</taxon>
        <taxon>Fusobacteriota</taxon>
        <taxon>Fusobacteriia</taxon>
        <taxon>Fusobacteriales</taxon>
        <taxon>Fusobacteriaceae</taxon>
        <taxon>Fusobacterium</taxon>
    </lineage>
</organism>
<keyword evidence="1" id="KW-0805">Transcription regulation</keyword>
<dbReference type="PROSITE" id="PS51372">
    <property type="entry name" value="PRD_2"/>
    <property type="match status" value="1"/>
</dbReference>
<gene>
    <name evidence="4" type="ORF">NCTC12112_02188</name>
</gene>
<dbReference type="PANTHER" id="PTHR30185">
    <property type="entry name" value="CRYPTIC BETA-GLUCOSIDE BGL OPERON ANTITERMINATOR"/>
    <property type="match status" value="1"/>
</dbReference>
<evidence type="ECO:0000259" key="3">
    <source>
        <dbReference type="PROSITE" id="PS51372"/>
    </source>
</evidence>
<dbReference type="PANTHER" id="PTHR30185:SF18">
    <property type="entry name" value="TRANSCRIPTIONAL REGULATOR MTLR"/>
    <property type="match status" value="1"/>
</dbReference>
<dbReference type="InterPro" id="IPR050661">
    <property type="entry name" value="BglG_antiterminators"/>
</dbReference>
<evidence type="ECO:0000313" key="5">
    <source>
        <dbReference type="Proteomes" id="UP000249008"/>
    </source>
</evidence>
<name>A0AAX2JCE3_9FUSO</name>
<dbReference type="GO" id="GO:0006355">
    <property type="term" value="P:regulation of DNA-templated transcription"/>
    <property type="evidence" value="ECO:0007669"/>
    <property type="project" value="InterPro"/>
</dbReference>
<accession>A0AAX2JCE3</accession>
<protein>
    <submittedName>
        <fullName evidence="4">HTH domain</fullName>
    </submittedName>
</protein>
<dbReference type="AlphaFoldDB" id="A0AAX2JCE3"/>
<evidence type="ECO:0000313" key="4">
    <source>
        <dbReference type="EMBL" id="SQJ08053.1"/>
    </source>
</evidence>